<proteinExistence type="predicted"/>
<dbReference type="EMBL" id="CP060412">
    <property type="protein sequence ID" value="QNK01711.1"/>
    <property type="molecule type" value="Genomic_DNA"/>
</dbReference>
<organism evidence="1 2">
    <name type="scientific">Dyella telluris</name>
    <dbReference type="NCBI Taxonomy" id="2763498"/>
    <lineage>
        <taxon>Bacteria</taxon>
        <taxon>Pseudomonadati</taxon>
        <taxon>Pseudomonadota</taxon>
        <taxon>Gammaproteobacteria</taxon>
        <taxon>Lysobacterales</taxon>
        <taxon>Rhodanobacteraceae</taxon>
        <taxon>Dyella</taxon>
    </lineage>
</organism>
<dbReference type="AlphaFoldDB" id="A0A7G8Q4K3"/>
<evidence type="ECO:0000313" key="2">
    <source>
        <dbReference type="Proteomes" id="UP000515873"/>
    </source>
</evidence>
<protein>
    <submittedName>
        <fullName evidence="1">Uncharacterized protein</fullName>
    </submittedName>
</protein>
<accession>A0A7G8Q4K3</accession>
<dbReference type="Proteomes" id="UP000515873">
    <property type="component" value="Chromosome"/>
</dbReference>
<keyword evidence="2" id="KW-1185">Reference proteome</keyword>
<sequence length="238" mass="27070">MTTRYNISLEKLRAVVDQCGFNILEEKLSDGYIQIQMRYATFTGEFKRNIRIDSAAMAAMGGDTEHWDLHIHYPDIYDEGPDRDLRRALNDYALIKIGAPGIPMPKRKSIHELMGLASPGKDETTHLPKPKPAKEIYDELAEAAKAIGLPSKKSEIRGMKGISMIFDEFGEIEEGSIEAVKKAAYEKDLRKKIEVEELKARLDQMERNPEMVKRFSERYGFAKPAEPARPTNPLEGQW</sequence>
<dbReference type="KEGG" id="dtl:H8F01_00580"/>
<reference evidence="1 2" key="1">
    <citation type="submission" date="2020-08" db="EMBL/GenBank/DDBJ databases">
        <title>Dyella sp. G9 isolated from forest soil.</title>
        <authorList>
            <person name="Fu J."/>
            <person name="Qiu L."/>
        </authorList>
    </citation>
    <scope>NUCLEOTIDE SEQUENCE [LARGE SCALE GENOMIC DNA]</scope>
    <source>
        <strain evidence="1 2">G9</strain>
    </source>
</reference>
<dbReference type="RefSeq" id="WP_187057170.1">
    <property type="nucleotide sequence ID" value="NZ_CP060412.1"/>
</dbReference>
<name>A0A7G8Q4K3_9GAMM</name>
<gene>
    <name evidence="1" type="ORF">H8F01_00580</name>
</gene>
<evidence type="ECO:0000313" key="1">
    <source>
        <dbReference type="EMBL" id="QNK01711.1"/>
    </source>
</evidence>